<feature type="active site" description="Nucleophile" evidence="6">
    <location>
        <position position="475"/>
    </location>
</feature>
<dbReference type="eggNOG" id="COG3345">
    <property type="taxonomic scope" value="Bacteria"/>
</dbReference>
<evidence type="ECO:0000256" key="6">
    <source>
        <dbReference type="PIRSR" id="PIRSR005536-1"/>
    </source>
</evidence>
<protein>
    <recommendedName>
        <fullName evidence="2 5">Alpha-galactosidase</fullName>
        <ecNumber evidence="2 5">3.2.1.22</ecNumber>
    </recommendedName>
</protein>
<dbReference type="RefSeq" id="WP_016525182.1">
    <property type="nucleotide sequence ID" value="NZ_KE332518.1"/>
</dbReference>
<proteinExistence type="inferred from homology"/>
<feature type="binding site" evidence="7">
    <location>
        <position position="521"/>
    </location>
    <ligand>
        <name>substrate</name>
    </ligand>
</feature>
<gene>
    <name evidence="9" type="ORF">HMPREF9194_00888</name>
</gene>
<dbReference type="InterPro" id="IPR013780">
    <property type="entry name" value="Glyco_hydro_b"/>
</dbReference>
<name>S3K106_TREMA</name>
<dbReference type="OrthoDB" id="9758822at2"/>
<dbReference type="InterPro" id="IPR038417">
    <property type="entry name" value="Alpga-gal_N_sf"/>
</dbReference>
<accession>S3K106</accession>
<dbReference type="Pfam" id="PF16875">
    <property type="entry name" value="Glyco_hydro_36N"/>
    <property type="match status" value="1"/>
</dbReference>
<dbReference type="CDD" id="cd14791">
    <property type="entry name" value="GH36"/>
    <property type="match status" value="1"/>
</dbReference>
<dbReference type="EC" id="3.2.1.22" evidence="2 5"/>
<reference evidence="9 10" key="1">
    <citation type="submission" date="2013-04" db="EMBL/GenBank/DDBJ databases">
        <title>The Genome Sequence of Treponema maltophilum ATCC 51939.</title>
        <authorList>
            <consortium name="The Broad Institute Genomics Platform"/>
            <person name="Earl A."/>
            <person name="Ward D."/>
            <person name="Feldgarden M."/>
            <person name="Gevers D."/>
            <person name="Leonetti C."/>
            <person name="Blanton J.M."/>
            <person name="Dewhirst F.E."/>
            <person name="Izard J."/>
            <person name="Walker B."/>
            <person name="Young S."/>
            <person name="Zeng Q."/>
            <person name="Gargeya S."/>
            <person name="Fitzgerald M."/>
            <person name="Haas B."/>
            <person name="Abouelleil A."/>
            <person name="Allen A.W."/>
            <person name="Alvarado L."/>
            <person name="Arachchi H.M."/>
            <person name="Berlin A.M."/>
            <person name="Chapman S.B."/>
            <person name="Gainer-Dewar J."/>
            <person name="Goldberg J."/>
            <person name="Griggs A."/>
            <person name="Gujja S."/>
            <person name="Hansen M."/>
            <person name="Howarth C."/>
            <person name="Imamovic A."/>
            <person name="Ireland A."/>
            <person name="Larimer J."/>
            <person name="McCowan C."/>
            <person name="Murphy C."/>
            <person name="Pearson M."/>
            <person name="Poon T.W."/>
            <person name="Priest M."/>
            <person name="Roberts A."/>
            <person name="Saif S."/>
            <person name="Shea T."/>
            <person name="Sisk P."/>
            <person name="Sykes S."/>
            <person name="Wortman J."/>
            <person name="Nusbaum C."/>
            <person name="Birren B."/>
        </authorList>
    </citation>
    <scope>NUCLEOTIDE SEQUENCE [LARGE SCALE GENOMIC DNA]</scope>
    <source>
        <strain evidence="9 10">ATCC 51939</strain>
    </source>
</reference>
<keyword evidence="3 5" id="KW-0378">Hydrolase</keyword>
<comment type="caution">
    <text evidence="9">The sequence shown here is derived from an EMBL/GenBank/DDBJ whole genome shotgun (WGS) entry which is preliminary data.</text>
</comment>
<dbReference type="InterPro" id="IPR031704">
    <property type="entry name" value="Glyco_hydro_36_N"/>
</dbReference>
<dbReference type="InterPro" id="IPR013785">
    <property type="entry name" value="Aldolase_TIM"/>
</dbReference>
<dbReference type="PIRSF" id="PIRSF005536">
    <property type="entry name" value="Agal"/>
    <property type="match status" value="1"/>
</dbReference>
<evidence type="ECO:0000259" key="8">
    <source>
        <dbReference type="Pfam" id="PF16875"/>
    </source>
</evidence>
<feature type="active site" description="Proton donor" evidence="6">
    <location>
        <position position="543"/>
    </location>
</feature>
<evidence type="ECO:0000256" key="7">
    <source>
        <dbReference type="PIRSR" id="PIRSR005536-2"/>
    </source>
</evidence>
<evidence type="ECO:0000256" key="5">
    <source>
        <dbReference type="PIRNR" id="PIRNR005536"/>
    </source>
</evidence>
<keyword evidence="10" id="KW-1185">Reference proteome</keyword>
<keyword evidence="4 5" id="KW-0326">Glycosidase</keyword>
<organism evidence="9 10">
    <name type="scientific">Treponema maltophilum ATCC 51939</name>
    <dbReference type="NCBI Taxonomy" id="1125699"/>
    <lineage>
        <taxon>Bacteria</taxon>
        <taxon>Pseudomonadati</taxon>
        <taxon>Spirochaetota</taxon>
        <taxon>Spirochaetia</taxon>
        <taxon>Spirochaetales</taxon>
        <taxon>Treponemataceae</taxon>
        <taxon>Treponema</taxon>
    </lineage>
</organism>
<dbReference type="InterPro" id="IPR050985">
    <property type="entry name" value="Alpha-glycosidase_related"/>
</dbReference>
<dbReference type="Pfam" id="PF02065">
    <property type="entry name" value="Melibiase"/>
    <property type="match status" value="1"/>
</dbReference>
<feature type="domain" description="Glycosyl hydrolase family 36 N-terminal" evidence="8">
    <location>
        <begin position="26"/>
        <end position="281"/>
    </location>
</feature>
<dbReference type="HOGENOM" id="CLU_009640_2_1_12"/>
<feature type="binding site" evidence="7">
    <location>
        <position position="440"/>
    </location>
    <ligand>
        <name>substrate</name>
    </ligand>
</feature>
<dbReference type="Gene3D" id="2.70.98.60">
    <property type="entry name" value="alpha-galactosidase from lactobacil brevis"/>
    <property type="match status" value="1"/>
</dbReference>
<evidence type="ECO:0000313" key="9">
    <source>
        <dbReference type="EMBL" id="EPF30571.1"/>
    </source>
</evidence>
<feature type="binding site" evidence="7">
    <location>
        <position position="543"/>
    </location>
    <ligand>
        <name>substrate</name>
    </ligand>
</feature>
<dbReference type="FunFam" id="3.20.20.70:FF:000118">
    <property type="entry name" value="Alpha-galactosidase"/>
    <property type="match status" value="1"/>
</dbReference>
<dbReference type="PANTHER" id="PTHR43053:SF3">
    <property type="entry name" value="ALPHA-GALACTOSIDASE C-RELATED"/>
    <property type="match status" value="1"/>
</dbReference>
<evidence type="ECO:0000256" key="1">
    <source>
        <dbReference type="ARBA" id="ARBA00001255"/>
    </source>
</evidence>
<feature type="binding site" evidence="7">
    <location>
        <begin position="363"/>
        <end position="364"/>
    </location>
    <ligand>
        <name>substrate</name>
    </ligand>
</feature>
<dbReference type="GO" id="GO:0016052">
    <property type="term" value="P:carbohydrate catabolic process"/>
    <property type="evidence" value="ECO:0007669"/>
    <property type="project" value="InterPro"/>
</dbReference>
<dbReference type="InterPro" id="IPR000111">
    <property type="entry name" value="Glyco_hydro_27/36_CS"/>
</dbReference>
<evidence type="ECO:0000256" key="4">
    <source>
        <dbReference type="ARBA" id="ARBA00023295"/>
    </source>
</evidence>
<dbReference type="EMBL" id="ATFF01000006">
    <property type="protein sequence ID" value="EPF30571.1"/>
    <property type="molecule type" value="Genomic_DNA"/>
</dbReference>
<dbReference type="Gene3D" id="2.60.40.1180">
    <property type="entry name" value="Golgi alpha-mannosidase II"/>
    <property type="match status" value="1"/>
</dbReference>
<evidence type="ECO:0000313" key="10">
    <source>
        <dbReference type="Proteomes" id="UP000014541"/>
    </source>
</evidence>
<dbReference type="PROSITE" id="PS00512">
    <property type="entry name" value="ALPHA_GALACTOSIDASE"/>
    <property type="match status" value="1"/>
</dbReference>
<dbReference type="InterPro" id="IPR002252">
    <property type="entry name" value="Glyco_hydro_36"/>
</dbReference>
<dbReference type="GO" id="GO:0004557">
    <property type="term" value="F:alpha-galactosidase activity"/>
    <property type="evidence" value="ECO:0007669"/>
    <property type="project" value="UniProtKB-UniRule"/>
</dbReference>
<dbReference type="PANTHER" id="PTHR43053">
    <property type="entry name" value="GLYCOSIDASE FAMILY 31"/>
    <property type="match status" value="1"/>
</dbReference>
<feature type="binding site" evidence="7">
    <location>
        <position position="196"/>
    </location>
    <ligand>
        <name>substrate</name>
    </ligand>
</feature>
<sequence>MIQFDQNVFYLETDTTSYWFCITEYGHLETIHYGKKLQKSDVEGVRVKRTAQVGSSVCYDEKDPLYVLDNIPLQWSGNGRGDYRYCPAEIRMPDGSFTHDFIYKNHRIEKGACAAESLPCALDGKGDAETLIIETEDKNGVRLDLYYTVFPSFDLIARRAVITNNNEKPLELRRLMSMMIDLPDRGYDMLTLDGSWIKEANLNRKEIAYGMWVNESSTGASSNRHNPGFLMASHTADDDSGDVYAFNLVYSGNHFGFIQKSHLDLIRIGIGINPHCFSWDLHKGERFETPQAVLSYSEKGFNGLRKNMHGFINECIVRGTWKGKERPVLINNWEADFFKFSRRSLLKSACIASKLGIELFVLDDGWFGDRNNDSAGLGDYRVNTKKLPGGIKRLAESIRKTGLDFGLWFEPEMVNEDSDLYRAHPDWAVQDPERDAVRGRHQLVLDLCRKEVRDYIVENVGTVLDEAHVSYVKWDMNRHMSAAFSPTLKNQGEFFHRYILGLYEILARIFGPRPQILFESCSSGGNRFDLGLLCFSPQIWTSDNTDPVERRRMQSALSMLYPLSAMGAHVSASPHQQTLRQTSLSTRFNTACFGVLGYELDLKFLTYVEKKEIKEQIAFYKKYRHIFQFGTFSLVKTHKDNQAFWQCSDGSTAITGFFQNTAKSADSAACLTVKGMDPASFYKTETKPQRLFIKRFGGLVKHLLPFSLDPDGFILKTANKYYALADCVETYTASGALLDYGILLNNQFMGTYYNNRTQLLGDFGSYVFVTTKIAS</sequence>
<evidence type="ECO:0000256" key="2">
    <source>
        <dbReference type="ARBA" id="ARBA00012755"/>
    </source>
</evidence>
<dbReference type="AlphaFoldDB" id="S3K106"/>
<comment type="similarity">
    <text evidence="5">Belongs to the glycosyl hydrolase.</text>
</comment>
<dbReference type="STRING" id="1125699.HMPREF9194_00888"/>
<dbReference type="SUPFAM" id="SSF51445">
    <property type="entry name" value="(Trans)glycosidases"/>
    <property type="match status" value="1"/>
</dbReference>
<dbReference type="PRINTS" id="PR00743">
    <property type="entry name" value="GLHYDRLASE36"/>
</dbReference>
<feature type="binding site" evidence="7">
    <location>
        <begin position="473"/>
        <end position="477"/>
    </location>
    <ligand>
        <name>substrate</name>
    </ligand>
</feature>
<dbReference type="Gene3D" id="3.20.20.70">
    <property type="entry name" value="Aldolase class I"/>
    <property type="match status" value="1"/>
</dbReference>
<evidence type="ECO:0000256" key="3">
    <source>
        <dbReference type="ARBA" id="ARBA00022801"/>
    </source>
</evidence>
<dbReference type="Proteomes" id="UP000014541">
    <property type="component" value="Unassembled WGS sequence"/>
</dbReference>
<dbReference type="PATRIC" id="fig|1125699.3.peg.906"/>
<comment type="catalytic activity">
    <reaction evidence="1 5">
        <text>Hydrolysis of terminal, non-reducing alpha-D-galactose residues in alpha-D-galactosides, including galactose oligosaccharides, galactomannans and galactolipids.</text>
        <dbReference type="EC" id="3.2.1.22"/>
    </reaction>
</comment>
<dbReference type="InterPro" id="IPR017853">
    <property type="entry name" value="GH"/>
</dbReference>